<dbReference type="RefSeq" id="WP_004429729.1">
    <property type="nucleotide sequence ID" value="NZ_AHMH02000080.1"/>
</dbReference>
<evidence type="ECO:0000256" key="1">
    <source>
        <dbReference type="SAM" id="Phobius"/>
    </source>
</evidence>
<name>A0ABN0J1H9_9LEPT</name>
<comment type="caution">
    <text evidence="2">The sequence shown here is derived from an EMBL/GenBank/DDBJ whole genome shotgun (WGS) entry which is preliminary data.</text>
</comment>
<keyword evidence="1" id="KW-0472">Membrane</keyword>
<evidence type="ECO:0000313" key="3">
    <source>
        <dbReference type="Proteomes" id="UP000012099"/>
    </source>
</evidence>
<dbReference type="EMBL" id="AHMH02000080">
    <property type="protein sequence ID" value="EMN00698.1"/>
    <property type="molecule type" value="Genomic_DNA"/>
</dbReference>
<accession>A0ABN0J1H9</accession>
<dbReference type="Proteomes" id="UP000012099">
    <property type="component" value="Unassembled WGS sequence"/>
</dbReference>
<keyword evidence="1" id="KW-1133">Transmembrane helix</keyword>
<reference evidence="2 3" key="1">
    <citation type="submission" date="2013-01" db="EMBL/GenBank/DDBJ databases">
        <authorList>
            <person name="Harkins D.M."/>
            <person name="Durkin A.S."/>
            <person name="Brinkac L.M."/>
            <person name="Haft D.H."/>
            <person name="Selengut J.D."/>
            <person name="Sanka R."/>
            <person name="DePew J."/>
            <person name="Purushe J."/>
            <person name="Whelen A.C."/>
            <person name="Vinetz J.M."/>
            <person name="Sutton G.G."/>
            <person name="Nierman W.C."/>
            <person name="Fouts D.E."/>
        </authorList>
    </citation>
    <scope>NUCLEOTIDE SEQUENCE [LARGE SCALE GENOMIC DNA]</scope>
    <source>
        <strain evidence="2 3">2007001578</strain>
    </source>
</reference>
<feature type="transmembrane region" description="Helical" evidence="1">
    <location>
        <begin position="31"/>
        <end position="50"/>
    </location>
</feature>
<dbReference type="Gene3D" id="2.30.30.40">
    <property type="entry name" value="SH3 Domains"/>
    <property type="match status" value="1"/>
</dbReference>
<organism evidence="2 3">
    <name type="scientific">Leptospira noguchii str. 2007001578</name>
    <dbReference type="NCBI Taxonomy" id="1049974"/>
    <lineage>
        <taxon>Bacteria</taxon>
        <taxon>Pseudomonadati</taxon>
        <taxon>Spirochaetota</taxon>
        <taxon>Spirochaetia</taxon>
        <taxon>Leptospirales</taxon>
        <taxon>Leptospiraceae</taxon>
        <taxon>Leptospira</taxon>
    </lineage>
</organism>
<evidence type="ECO:0000313" key="2">
    <source>
        <dbReference type="EMBL" id="EMN00698.1"/>
    </source>
</evidence>
<protein>
    <submittedName>
        <fullName evidence="2">SH3 domain protein</fullName>
    </submittedName>
</protein>
<gene>
    <name evidence="2" type="ORF">LEP1GSC035_1868</name>
</gene>
<proteinExistence type="predicted"/>
<keyword evidence="1" id="KW-0812">Transmembrane</keyword>
<sequence>MNFSIKTKENIPNKNITKTPKIKKNKTSSDFYKIIIFVLFFSIFSSPGMAEQRQVKKYVLISEGKLNVREKPKDGKVLFQLQKGEYVFVKENSNSDGWVEIIKNEILTKLETKGFVATEFLGKKSPEELESAKLFGSVHTDTQGTQFRPLAIRTKEGWVPAGSGEYGAETLYLEKKILKSKEKGTVYEQTNVAGEFIPEKSDKSGCEGYDVLKGNLNSYKKINTLKYSIFGMFGSKIGDQVRSEKFLPSEKISKVLESTENSFFKKQHPKLEELKFLKQGDLYKIVSPKKEYVIIRYSIQIGSEEKSYHTSIYELENDNLGKKIFEKFDVLSKDQAAYGGKYHFVDSFDLDEDGTPILIWHHNGLDGFINEFSKIKNGKLEPMFLAGGDAC</sequence>
<keyword evidence="3" id="KW-1185">Reference proteome</keyword>